<evidence type="ECO:0008006" key="11">
    <source>
        <dbReference type="Google" id="ProtNLM"/>
    </source>
</evidence>
<comment type="subcellular location">
    <subcellularLocation>
        <location evidence="1">Cell membrane</location>
        <topology evidence="1">Multi-pass membrane protein</topology>
    </subcellularLocation>
</comment>
<feature type="transmembrane region" description="Helical" evidence="8">
    <location>
        <begin position="61"/>
        <end position="80"/>
    </location>
</feature>
<protein>
    <recommendedName>
        <fullName evidence="11">Transporter</fullName>
    </recommendedName>
</protein>
<feature type="transmembrane region" description="Helical" evidence="8">
    <location>
        <begin position="187"/>
        <end position="206"/>
    </location>
</feature>
<evidence type="ECO:0000256" key="8">
    <source>
        <dbReference type="SAM" id="Phobius"/>
    </source>
</evidence>
<feature type="transmembrane region" description="Helical" evidence="8">
    <location>
        <begin position="155"/>
        <end position="175"/>
    </location>
</feature>
<keyword evidence="3" id="KW-0813">Transport</keyword>
<dbReference type="GO" id="GO:0005886">
    <property type="term" value="C:plasma membrane"/>
    <property type="evidence" value="ECO:0007669"/>
    <property type="project" value="UniProtKB-SubCell"/>
</dbReference>
<evidence type="ECO:0000313" key="9">
    <source>
        <dbReference type="EMBL" id="SFU08506.1"/>
    </source>
</evidence>
<keyword evidence="7 8" id="KW-0472">Membrane</keyword>
<dbReference type="Proteomes" id="UP000183371">
    <property type="component" value="Unassembled WGS sequence"/>
</dbReference>
<keyword evidence="6 8" id="KW-1133">Transmembrane helix</keyword>
<feature type="transmembrane region" description="Helical" evidence="8">
    <location>
        <begin position="120"/>
        <end position="143"/>
    </location>
</feature>
<keyword evidence="4" id="KW-1003">Cell membrane</keyword>
<feature type="transmembrane region" description="Helical" evidence="8">
    <location>
        <begin position="275"/>
        <end position="295"/>
    </location>
</feature>
<evidence type="ECO:0000256" key="4">
    <source>
        <dbReference type="ARBA" id="ARBA00022475"/>
    </source>
</evidence>
<evidence type="ECO:0000313" key="10">
    <source>
        <dbReference type="Proteomes" id="UP000183371"/>
    </source>
</evidence>
<dbReference type="PANTHER" id="PTHR36838:SF4">
    <property type="entry name" value="AUXIN EFFLUX CARRIER FAMILY PROTEIN"/>
    <property type="match status" value="1"/>
</dbReference>
<gene>
    <name evidence="9" type="ORF">SAMN05444141_10846</name>
</gene>
<proteinExistence type="inferred from homology"/>
<evidence type="ECO:0000256" key="3">
    <source>
        <dbReference type="ARBA" id="ARBA00022448"/>
    </source>
</evidence>
<dbReference type="GO" id="GO:0055085">
    <property type="term" value="P:transmembrane transport"/>
    <property type="evidence" value="ECO:0007669"/>
    <property type="project" value="InterPro"/>
</dbReference>
<feature type="transmembrane region" description="Helical" evidence="8">
    <location>
        <begin position="218"/>
        <end position="239"/>
    </location>
</feature>
<evidence type="ECO:0000256" key="2">
    <source>
        <dbReference type="ARBA" id="ARBA00010145"/>
    </source>
</evidence>
<organism evidence="9 10">
    <name type="scientific">Pseudovibrio denitrificans</name>
    <dbReference type="NCBI Taxonomy" id="258256"/>
    <lineage>
        <taxon>Bacteria</taxon>
        <taxon>Pseudomonadati</taxon>
        <taxon>Pseudomonadota</taxon>
        <taxon>Alphaproteobacteria</taxon>
        <taxon>Hyphomicrobiales</taxon>
        <taxon>Stappiaceae</taxon>
        <taxon>Pseudovibrio</taxon>
    </lineage>
</organism>
<accession>A0A1I7DA54</accession>
<dbReference type="AlphaFoldDB" id="A0A1I7DA54"/>
<dbReference type="Gene3D" id="1.20.1530.20">
    <property type="match status" value="1"/>
</dbReference>
<dbReference type="InterPro" id="IPR038770">
    <property type="entry name" value="Na+/solute_symporter_sf"/>
</dbReference>
<name>A0A1I7DA54_9HYPH</name>
<evidence type="ECO:0000256" key="6">
    <source>
        <dbReference type="ARBA" id="ARBA00022989"/>
    </source>
</evidence>
<sequence length="299" mass="31048">MGIAMALLPSLGLLALGGVFGKRLDQTVWRGIDTLNFQLLFPALMFSAAAARPINLDDAAIIGLGVWGILGVGLLLGWLLRPFGPDRFLDFAAGWQTAWRFNTAIGFVAINALDADSASLMAIAIGFAVPMANLMAVTALSMGKGLGLRKAVGKVALNPFFLAALGGVAVGLSGYPLPSVLSEGLNQLALAAIPLALLAIGATLDWQGLMKLDIYTGGLNSIKLLALPCIAWFVVHSFAIPKEQASVLVLFAALPTASAAHVLAAAFGADCRQPATLIAQSTLLSCISLPLWIALQTSM</sequence>
<keyword evidence="10" id="KW-1185">Reference proteome</keyword>
<dbReference type="InterPro" id="IPR004776">
    <property type="entry name" value="Mem_transp_PIN-like"/>
</dbReference>
<dbReference type="PANTHER" id="PTHR36838">
    <property type="entry name" value="AUXIN EFFLUX CARRIER FAMILY PROTEIN"/>
    <property type="match status" value="1"/>
</dbReference>
<feature type="transmembrane region" description="Helical" evidence="8">
    <location>
        <begin position="245"/>
        <end position="268"/>
    </location>
</feature>
<dbReference type="RefSeq" id="WP_054783658.1">
    <property type="nucleotide sequence ID" value="NZ_FPBD01000008.1"/>
</dbReference>
<reference evidence="10" key="1">
    <citation type="submission" date="2016-10" db="EMBL/GenBank/DDBJ databases">
        <authorList>
            <person name="Varghese N."/>
            <person name="Submissions S."/>
        </authorList>
    </citation>
    <scope>NUCLEOTIDE SEQUENCE [LARGE SCALE GENOMIC DNA]</scope>
    <source>
        <strain evidence="10">DSM 17465</strain>
    </source>
</reference>
<dbReference type="Pfam" id="PF03547">
    <property type="entry name" value="Mem_trans"/>
    <property type="match status" value="1"/>
</dbReference>
<evidence type="ECO:0000256" key="5">
    <source>
        <dbReference type="ARBA" id="ARBA00022692"/>
    </source>
</evidence>
<comment type="similarity">
    <text evidence="2">Belongs to the auxin efflux carrier (TC 2.A.69) family.</text>
</comment>
<evidence type="ECO:0000256" key="1">
    <source>
        <dbReference type="ARBA" id="ARBA00004651"/>
    </source>
</evidence>
<keyword evidence="5 8" id="KW-0812">Transmembrane</keyword>
<evidence type="ECO:0000256" key="7">
    <source>
        <dbReference type="ARBA" id="ARBA00023136"/>
    </source>
</evidence>
<dbReference type="EMBL" id="FPBD01000008">
    <property type="protein sequence ID" value="SFU08506.1"/>
    <property type="molecule type" value="Genomic_DNA"/>
</dbReference>